<dbReference type="EMBL" id="MHMW01000026">
    <property type="protein sequence ID" value="OGZ33755.1"/>
    <property type="molecule type" value="Genomic_DNA"/>
</dbReference>
<evidence type="ECO:0008006" key="4">
    <source>
        <dbReference type="Google" id="ProtNLM"/>
    </source>
</evidence>
<evidence type="ECO:0000313" key="2">
    <source>
        <dbReference type="EMBL" id="OGZ33755.1"/>
    </source>
</evidence>
<sequence length="117" mass="12816">MNKTIFENKNKGATAIILTFIIITVTLLIASGLSLIFLGEIKQSRLAEYTISAFYAADSGVEYALFQIVNNSGDEGDDVILNLTNKAEATVDWSVTGKMIDSLGFFSGTNRRVQLTW</sequence>
<proteinExistence type="predicted"/>
<dbReference type="AlphaFoldDB" id="A0A1G2F6Q8"/>
<reference evidence="2 3" key="1">
    <citation type="journal article" date="2016" name="Nat. Commun.">
        <title>Thousands of microbial genomes shed light on interconnected biogeochemical processes in an aquifer system.</title>
        <authorList>
            <person name="Anantharaman K."/>
            <person name="Brown C.T."/>
            <person name="Hug L.A."/>
            <person name="Sharon I."/>
            <person name="Castelle C.J."/>
            <person name="Probst A.J."/>
            <person name="Thomas B.C."/>
            <person name="Singh A."/>
            <person name="Wilkins M.J."/>
            <person name="Karaoz U."/>
            <person name="Brodie E.L."/>
            <person name="Williams K.H."/>
            <person name="Hubbard S.S."/>
            <person name="Banfield J.F."/>
        </authorList>
    </citation>
    <scope>NUCLEOTIDE SEQUENCE [LARGE SCALE GENOMIC DNA]</scope>
</reference>
<name>A0A1G2F6Q8_9BACT</name>
<keyword evidence="1" id="KW-1133">Transmembrane helix</keyword>
<feature type="transmembrane region" description="Helical" evidence="1">
    <location>
        <begin position="12"/>
        <end position="38"/>
    </location>
</feature>
<accession>A0A1G2F6Q8</accession>
<gene>
    <name evidence="2" type="ORF">A2Y98_03230</name>
</gene>
<evidence type="ECO:0000256" key="1">
    <source>
        <dbReference type="SAM" id="Phobius"/>
    </source>
</evidence>
<keyword evidence="1" id="KW-0812">Transmembrane</keyword>
<organism evidence="2 3">
    <name type="scientific">Candidatus Portnoybacteria bacterium RBG_19FT_COMBO_36_7</name>
    <dbReference type="NCBI Taxonomy" id="1801992"/>
    <lineage>
        <taxon>Bacteria</taxon>
        <taxon>Candidatus Portnoyibacteriota</taxon>
    </lineage>
</organism>
<keyword evidence="1" id="KW-0472">Membrane</keyword>
<evidence type="ECO:0000313" key="3">
    <source>
        <dbReference type="Proteomes" id="UP000179099"/>
    </source>
</evidence>
<protein>
    <recommendedName>
        <fullName evidence="4">Type 4 fimbrial biogenesis protein PilX N-terminal domain-containing protein</fullName>
    </recommendedName>
</protein>
<dbReference type="STRING" id="1801992.A2Y98_03230"/>
<comment type="caution">
    <text evidence="2">The sequence shown here is derived from an EMBL/GenBank/DDBJ whole genome shotgun (WGS) entry which is preliminary data.</text>
</comment>
<dbReference type="Proteomes" id="UP000179099">
    <property type="component" value="Unassembled WGS sequence"/>
</dbReference>